<accession>A0A9P8RMH7</accession>
<evidence type="ECO:0008006" key="5">
    <source>
        <dbReference type="Google" id="ProtNLM"/>
    </source>
</evidence>
<keyword evidence="4" id="KW-1185">Reference proteome</keyword>
<name>A0A9P8RMH7_9PEZI</name>
<evidence type="ECO:0000256" key="2">
    <source>
        <dbReference type="SAM" id="MobiDB-lite"/>
    </source>
</evidence>
<feature type="region of interest" description="Disordered" evidence="2">
    <location>
        <begin position="214"/>
        <end position="233"/>
    </location>
</feature>
<comment type="caution">
    <text evidence="3">The sequence shown here is derived from an EMBL/GenBank/DDBJ whole genome shotgun (WGS) entry which is preliminary data.</text>
</comment>
<evidence type="ECO:0000313" key="4">
    <source>
        <dbReference type="Proteomes" id="UP000758603"/>
    </source>
</evidence>
<gene>
    <name evidence="3" type="ORF">BKA67DRAFT_540236</name>
</gene>
<proteinExistence type="predicted"/>
<organism evidence="3 4">
    <name type="scientific">Truncatella angustata</name>
    <dbReference type="NCBI Taxonomy" id="152316"/>
    <lineage>
        <taxon>Eukaryota</taxon>
        <taxon>Fungi</taxon>
        <taxon>Dikarya</taxon>
        <taxon>Ascomycota</taxon>
        <taxon>Pezizomycotina</taxon>
        <taxon>Sordariomycetes</taxon>
        <taxon>Xylariomycetidae</taxon>
        <taxon>Amphisphaeriales</taxon>
        <taxon>Sporocadaceae</taxon>
        <taxon>Truncatella</taxon>
    </lineage>
</organism>
<dbReference type="OrthoDB" id="5095449at2759"/>
<dbReference type="AlphaFoldDB" id="A0A9P8RMH7"/>
<dbReference type="SUPFAM" id="SSF54160">
    <property type="entry name" value="Chromo domain-like"/>
    <property type="match status" value="1"/>
</dbReference>
<feature type="compositionally biased region" description="Basic residues" evidence="2">
    <location>
        <begin position="220"/>
        <end position="233"/>
    </location>
</feature>
<dbReference type="Proteomes" id="UP000758603">
    <property type="component" value="Unassembled WGS sequence"/>
</dbReference>
<evidence type="ECO:0000313" key="3">
    <source>
        <dbReference type="EMBL" id="KAH6646741.1"/>
    </source>
</evidence>
<dbReference type="EMBL" id="JAGPXC010000009">
    <property type="protein sequence ID" value="KAH6646741.1"/>
    <property type="molecule type" value="Genomic_DNA"/>
</dbReference>
<protein>
    <recommendedName>
        <fullName evidence="5">Chromo domain-containing protein</fullName>
    </recommendedName>
</protein>
<reference evidence="3" key="1">
    <citation type="journal article" date="2021" name="Nat. Commun.">
        <title>Genetic determinants of endophytism in the Arabidopsis root mycobiome.</title>
        <authorList>
            <person name="Mesny F."/>
            <person name="Miyauchi S."/>
            <person name="Thiergart T."/>
            <person name="Pickel B."/>
            <person name="Atanasova L."/>
            <person name="Karlsson M."/>
            <person name="Huettel B."/>
            <person name="Barry K.W."/>
            <person name="Haridas S."/>
            <person name="Chen C."/>
            <person name="Bauer D."/>
            <person name="Andreopoulos W."/>
            <person name="Pangilinan J."/>
            <person name="LaButti K."/>
            <person name="Riley R."/>
            <person name="Lipzen A."/>
            <person name="Clum A."/>
            <person name="Drula E."/>
            <person name="Henrissat B."/>
            <person name="Kohler A."/>
            <person name="Grigoriev I.V."/>
            <person name="Martin F.M."/>
            <person name="Hacquard S."/>
        </authorList>
    </citation>
    <scope>NUCLEOTIDE SEQUENCE</scope>
    <source>
        <strain evidence="3">MPI-SDFR-AT-0073</strain>
    </source>
</reference>
<dbReference type="InterPro" id="IPR016197">
    <property type="entry name" value="Chromo-like_dom_sf"/>
</dbReference>
<comment type="subunit">
    <text evidence="1">Component of the NuA4 histone acetyltransferase complex.</text>
</comment>
<evidence type="ECO:0000256" key="1">
    <source>
        <dbReference type="ARBA" id="ARBA00011353"/>
    </source>
</evidence>
<sequence>MSPSCSSVSDDEGVVKDRRQDDEDFQPPQRKRRRQHPVPGASTRRRYCLDGTASRENLLDIPSPPSSENDTERKSTARILNAAFQEWPLVDAVLKRIMEDGRTTFQLQFTWGTCTTHERQDRGIGSPEHQSSVNTAPFAKRGTRRHAQFETGHATQDDEEQCHIEAIRDHRFTEPNNGGLQLYVGWKNSQKRTWEPVEEFKETIAYGVYLAHNDISKPSNRPKRGRPPKVHKR</sequence>
<dbReference type="RefSeq" id="XP_045953255.1">
    <property type="nucleotide sequence ID" value="XM_046100746.1"/>
</dbReference>
<feature type="region of interest" description="Disordered" evidence="2">
    <location>
        <begin position="1"/>
        <end position="74"/>
    </location>
</feature>
<dbReference type="Gene3D" id="2.40.50.40">
    <property type="match status" value="1"/>
</dbReference>
<dbReference type="GeneID" id="70129638"/>
<feature type="region of interest" description="Disordered" evidence="2">
    <location>
        <begin position="139"/>
        <end position="159"/>
    </location>
</feature>
<dbReference type="CDD" id="cd00024">
    <property type="entry name" value="CD_CSD"/>
    <property type="match status" value="1"/>
</dbReference>